<evidence type="ECO:0000256" key="10">
    <source>
        <dbReference type="ARBA" id="ARBA00023303"/>
    </source>
</evidence>
<keyword evidence="7 11" id="KW-1133">Transmembrane helix</keyword>
<dbReference type="PANTHER" id="PTHR21522">
    <property type="entry name" value="PROTON CHANNEL OTOP"/>
    <property type="match status" value="1"/>
</dbReference>
<evidence type="ECO:0000256" key="2">
    <source>
        <dbReference type="ARBA" id="ARBA00006513"/>
    </source>
</evidence>
<evidence type="ECO:0000256" key="5">
    <source>
        <dbReference type="ARBA" id="ARBA00022692"/>
    </source>
</evidence>
<sequence>MKCTSFLARTLMSFVFGANINLYLCVLIQETVTALHESGASSPNITDTCDILFSPLSGLNNTDTDIGYVAEEANHYLYPFVIEYSLMAVQLLYVVWDICPQERTQTIDMSDSYLELHSIDEKMPLLHVKGWLYNCTEFKRMYAFYIGLLINIPLCIVTFVKGISLVHLIRNVLALVSLVPHFVFCVIGLVLNRNARNTNTNTSLRSRDIMLFITAGSVSFFHSFRLVAILNYVPTKEASGSLDDNVDLLMLVAVFHLLSAYSQTLFVRNCPRTRLPSKLISRRQFLNLQICLYVLVTNISFWIIDSFMPHHLYDNSPIRDIPMDFYGSTSWISISNILVPLLIYYRLHCVFICLELLKTPGYS</sequence>
<organism evidence="12 13">
    <name type="scientific">Sinanodonta woodiana</name>
    <name type="common">Chinese pond mussel</name>
    <name type="synonym">Anodonta woodiana</name>
    <dbReference type="NCBI Taxonomy" id="1069815"/>
    <lineage>
        <taxon>Eukaryota</taxon>
        <taxon>Metazoa</taxon>
        <taxon>Spiralia</taxon>
        <taxon>Lophotrochozoa</taxon>
        <taxon>Mollusca</taxon>
        <taxon>Bivalvia</taxon>
        <taxon>Autobranchia</taxon>
        <taxon>Heteroconchia</taxon>
        <taxon>Palaeoheterodonta</taxon>
        <taxon>Unionida</taxon>
        <taxon>Unionoidea</taxon>
        <taxon>Unionidae</taxon>
        <taxon>Unioninae</taxon>
        <taxon>Sinanodonta</taxon>
    </lineage>
</organism>
<feature type="transmembrane region" description="Helical" evidence="11">
    <location>
        <begin position="211"/>
        <end position="233"/>
    </location>
</feature>
<feature type="transmembrane region" description="Helical" evidence="11">
    <location>
        <begin position="142"/>
        <end position="160"/>
    </location>
</feature>
<keyword evidence="6" id="KW-0375">Hydrogen ion transport</keyword>
<evidence type="ECO:0000256" key="6">
    <source>
        <dbReference type="ARBA" id="ARBA00022781"/>
    </source>
</evidence>
<evidence type="ECO:0000256" key="1">
    <source>
        <dbReference type="ARBA" id="ARBA00004651"/>
    </source>
</evidence>
<keyword evidence="9 11" id="KW-0472">Membrane</keyword>
<dbReference type="InterPro" id="IPR004878">
    <property type="entry name" value="Otopetrin"/>
</dbReference>
<dbReference type="Proteomes" id="UP001634394">
    <property type="component" value="Unassembled WGS sequence"/>
</dbReference>
<comment type="caution">
    <text evidence="12">The sequence shown here is derived from an EMBL/GenBank/DDBJ whole genome shotgun (WGS) entry which is preliminary data.</text>
</comment>
<keyword evidence="3" id="KW-0813">Transport</keyword>
<feature type="transmembrane region" description="Helical" evidence="11">
    <location>
        <begin position="6"/>
        <end position="28"/>
    </location>
</feature>
<evidence type="ECO:0000313" key="12">
    <source>
        <dbReference type="EMBL" id="KAL3832108.1"/>
    </source>
</evidence>
<dbReference type="EMBL" id="JBJQND010000019">
    <property type="protein sequence ID" value="KAL3832108.1"/>
    <property type="molecule type" value="Genomic_DNA"/>
</dbReference>
<accession>A0ABD3T6M0</accession>
<evidence type="ECO:0000256" key="11">
    <source>
        <dbReference type="SAM" id="Phobius"/>
    </source>
</evidence>
<dbReference type="AlphaFoldDB" id="A0ABD3T6M0"/>
<evidence type="ECO:0000256" key="9">
    <source>
        <dbReference type="ARBA" id="ARBA00023136"/>
    </source>
</evidence>
<dbReference type="GO" id="GO:0015252">
    <property type="term" value="F:proton channel activity"/>
    <property type="evidence" value="ECO:0007669"/>
    <property type="project" value="UniProtKB-ARBA"/>
</dbReference>
<dbReference type="Pfam" id="PF03189">
    <property type="entry name" value="Otopetrin"/>
    <property type="match status" value="1"/>
</dbReference>
<keyword evidence="5 11" id="KW-0812">Transmembrane</keyword>
<evidence type="ECO:0000256" key="3">
    <source>
        <dbReference type="ARBA" id="ARBA00022448"/>
    </source>
</evidence>
<evidence type="ECO:0008006" key="14">
    <source>
        <dbReference type="Google" id="ProtNLM"/>
    </source>
</evidence>
<keyword evidence="8" id="KW-0406">Ion transport</keyword>
<feature type="transmembrane region" description="Helical" evidence="11">
    <location>
        <begin position="286"/>
        <end position="305"/>
    </location>
</feature>
<protein>
    <recommendedName>
        <fullName evidence="14">Vomeronasal type-1 receptor</fullName>
    </recommendedName>
</protein>
<gene>
    <name evidence="12" type="ORF">ACJMK2_023781</name>
</gene>
<feature type="transmembrane region" description="Helical" evidence="11">
    <location>
        <begin position="172"/>
        <end position="191"/>
    </location>
</feature>
<dbReference type="GO" id="GO:0005886">
    <property type="term" value="C:plasma membrane"/>
    <property type="evidence" value="ECO:0007669"/>
    <property type="project" value="UniProtKB-SubCell"/>
</dbReference>
<evidence type="ECO:0000256" key="4">
    <source>
        <dbReference type="ARBA" id="ARBA00022475"/>
    </source>
</evidence>
<dbReference type="PANTHER" id="PTHR21522:SF32">
    <property type="entry name" value="OTOPETRIN-2"/>
    <property type="match status" value="1"/>
</dbReference>
<evidence type="ECO:0000256" key="8">
    <source>
        <dbReference type="ARBA" id="ARBA00023065"/>
    </source>
</evidence>
<keyword evidence="13" id="KW-1185">Reference proteome</keyword>
<comment type="similarity">
    <text evidence="2">Belongs to the otopetrin family.</text>
</comment>
<keyword evidence="4" id="KW-1003">Cell membrane</keyword>
<feature type="transmembrane region" description="Helical" evidence="11">
    <location>
        <begin position="248"/>
        <end position="266"/>
    </location>
</feature>
<reference evidence="12 13" key="1">
    <citation type="submission" date="2024-11" db="EMBL/GenBank/DDBJ databases">
        <title>Chromosome-level genome assembly of the freshwater bivalve Anodonta woodiana.</title>
        <authorList>
            <person name="Chen X."/>
        </authorList>
    </citation>
    <scope>NUCLEOTIDE SEQUENCE [LARGE SCALE GENOMIC DNA]</scope>
    <source>
        <strain evidence="12">MN2024</strain>
        <tissue evidence="12">Gills</tissue>
    </source>
</reference>
<keyword evidence="10" id="KW-0407">Ion channel</keyword>
<evidence type="ECO:0000313" key="13">
    <source>
        <dbReference type="Proteomes" id="UP001634394"/>
    </source>
</evidence>
<name>A0ABD3T6M0_SINWO</name>
<feature type="transmembrane region" description="Helical" evidence="11">
    <location>
        <begin position="325"/>
        <end position="345"/>
    </location>
</feature>
<evidence type="ECO:0000256" key="7">
    <source>
        <dbReference type="ARBA" id="ARBA00022989"/>
    </source>
</evidence>
<proteinExistence type="inferred from homology"/>
<comment type="subcellular location">
    <subcellularLocation>
        <location evidence="1">Cell membrane</location>
        <topology evidence="1">Multi-pass membrane protein</topology>
    </subcellularLocation>
</comment>